<dbReference type="Proteomes" id="UP000091857">
    <property type="component" value="Chromosome 4"/>
</dbReference>
<keyword evidence="2" id="KW-1185">Reference proteome</keyword>
<evidence type="ECO:0000313" key="1">
    <source>
        <dbReference type="EMBL" id="KAG8655678.1"/>
    </source>
</evidence>
<sequence>MAGIILVITGGPNDGKGKNKHVAEYILSVEQEPWAKQEVRFRPTNKAIGFFQNDPLVIKILLSMYEVRRKLVNTGSFINLLILNVFNKLGLDKSNIVKVFYPLVGLRDKNMAVLGNINLPLVLGNEKHKWDLYVEFMVVDILFAYNVILGHSVLNYHGIVINVDAMYLKLPASGRLVVV</sequence>
<proteinExistence type="predicted"/>
<protein>
    <submittedName>
        <fullName evidence="1">Uncharacterized protein</fullName>
    </submittedName>
</protein>
<comment type="caution">
    <text evidence="1">The sequence shown here is derived from an EMBL/GenBank/DDBJ whole genome shotgun (WGS) entry which is preliminary data.</text>
</comment>
<gene>
    <name evidence="1" type="ORF">MANES_04G060101v8</name>
</gene>
<dbReference type="EMBL" id="CM004390">
    <property type="protein sequence ID" value="KAG8655678.1"/>
    <property type="molecule type" value="Genomic_DNA"/>
</dbReference>
<organism evidence="1 2">
    <name type="scientific">Manihot esculenta</name>
    <name type="common">Cassava</name>
    <name type="synonym">Jatropha manihot</name>
    <dbReference type="NCBI Taxonomy" id="3983"/>
    <lineage>
        <taxon>Eukaryota</taxon>
        <taxon>Viridiplantae</taxon>
        <taxon>Streptophyta</taxon>
        <taxon>Embryophyta</taxon>
        <taxon>Tracheophyta</taxon>
        <taxon>Spermatophyta</taxon>
        <taxon>Magnoliopsida</taxon>
        <taxon>eudicotyledons</taxon>
        <taxon>Gunneridae</taxon>
        <taxon>Pentapetalae</taxon>
        <taxon>rosids</taxon>
        <taxon>fabids</taxon>
        <taxon>Malpighiales</taxon>
        <taxon>Euphorbiaceae</taxon>
        <taxon>Crotonoideae</taxon>
        <taxon>Manihoteae</taxon>
        <taxon>Manihot</taxon>
    </lineage>
</organism>
<accession>A0ACB7HSL8</accession>
<evidence type="ECO:0000313" key="2">
    <source>
        <dbReference type="Proteomes" id="UP000091857"/>
    </source>
</evidence>
<name>A0ACB7HSL8_MANES</name>
<reference evidence="2" key="1">
    <citation type="journal article" date="2016" name="Nat. Biotechnol.">
        <title>Sequencing wild and cultivated cassava and related species reveals extensive interspecific hybridization and genetic diversity.</title>
        <authorList>
            <person name="Bredeson J.V."/>
            <person name="Lyons J.B."/>
            <person name="Prochnik S.E."/>
            <person name="Wu G.A."/>
            <person name="Ha C.M."/>
            <person name="Edsinger-Gonzales E."/>
            <person name="Grimwood J."/>
            <person name="Schmutz J."/>
            <person name="Rabbi I.Y."/>
            <person name="Egesi C."/>
            <person name="Nauluvula P."/>
            <person name="Lebot V."/>
            <person name="Ndunguru J."/>
            <person name="Mkamilo G."/>
            <person name="Bart R.S."/>
            <person name="Setter T.L."/>
            <person name="Gleadow R.M."/>
            <person name="Kulakow P."/>
            <person name="Ferguson M.E."/>
            <person name="Rounsley S."/>
            <person name="Rokhsar D.S."/>
        </authorList>
    </citation>
    <scope>NUCLEOTIDE SEQUENCE [LARGE SCALE GENOMIC DNA]</scope>
    <source>
        <strain evidence="2">cv. AM560-2</strain>
    </source>
</reference>